<dbReference type="NCBIfam" id="TIGR01550">
    <property type="entry name" value="DOC_P1"/>
    <property type="match status" value="1"/>
</dbReference>
<feature type="domain" description="Fido" evidence="1">
    <location>
        <begin position="4"/>
        <end position="122"/>
    </location>
</feature>
<dbReference type="PIRSF" id="PIRSF018297">
    <property type="entry name" value="Doc"/>
    <property type="match status" value="1"/>
</dbReference>
<dbReference type="InterPro" id="IPR036597">
    <property type="entry name" value="Fido-like_dom_sf"/>
</dbReference>
<dbReference type="PANTHER" id="PTHR39426">
    <property type="entry name" value="HOMOLOGY TO DEATH-ON-CURING PROTEIN OF PHAGE P1"/>
    <property type="match status" value="1"/>
</dbReference>
<comment type="caution">
    <text evidence="2">The sequence shown here is derived from an EMBL/GenBank/DDBJ whole genome shotgun (WGS) entry which is preliminary data.</text>
</comment>
<dbReference type="PANTHER" id="PTHR39426:SF1">
    <property type="entry name" value="HOMOLOGY TO DEATH-ON-CURING PROTEIN OF PHAGE P1"/>
    <property type="match status" value="1"/>
</dbReference>
<dbReference type="PROSITE" id="PS51459">
    <property type="entry name" value="FIDO"/>
    <property type="match status" value="1"/>
</dbReference>
<dbReference type="Gene3D" id="1.20.120.1870">
    <property type="entry name" value="Fic/DOC protein, Fido domain"/>
    <property type="match status" value="1"/>
</dbReference>
<organism evidence="2 3">
    <name type="scientific">Candidatus Zambryskibacteria bacterium CG22_combo_CG10-13_8_21_14_all_42_17</name>
    <dbReference type="NCBI Taxonomy" id="1975118"/>
    <lineage>
        <taxon>Bacteria</taxon>
        <taxon>Candidatus Zambryskiibacteriota</taxon>
    </lineage>
</organism>
<dbReference type="SUPFAM" id="SSF140931">
    <property type="entry name" value="Fic-like"/>
    <property type="match status" value="1"/>
</dbReference>
<dbReference type="GO" id="GO:0016301">
    <property type="term" value="F:kinase activity"/>
    <property type="evidence" value="ECO:0007669"/>
    <property type="project" value="InterPro"/>
</dbReference>
<gene>
    <name evidence="2" type="ORF">COX06_01160</name>
</gene>
<evidence type="ECO:0000259" key="1">
    <source>
        <dbReference type="PROSITE" id="PS51459"/>
    </source>
</evidence>
<dbReference type="InterPro" id="IPR053737">
    <property type="entry name" value="Type_II_TA_Toxin"/>
</dbReference>
<dbReference type="InterPro" id="IPR003812">
    <property type="entry name" value="Fido"/>
</dbReference>
<proteinExistence type="predicted"/>
<sequence length="129" mass="14552">MKYLTAEEILVIHSEIIDKTGGRHGVRGIGLLMSIAEKPKSRFGGKELYEGVFKKAAVFFESIVQYHVFIDGNKRTGAVSAARFLFVNKYEMFVTNRELENFVTKVAVDKLGPKTISTWLKGHSRKIKS</sequence>
<dbReference type="EMBL" id="PCST01000015">
    <property type="protein sequence ID" value="PIP55825.1"/>
    <property type="molecule type" value="Genomic_DNA"/>
</dbReference>
<reference evidence="2 3" key="1">
    <citation type="submission" date="2017-09" db="EMBL/GenBank/DDBJ databases">
        <title>Depth-based differentiation of microbial function through sediment-hosted aquifers and enrichment of novel symbionts in the deep terrestrial subsurface.</title>
        <authorList>
            <person name="Probst A.J."/>
            <person name="Ladd B."/>
            <person name="Jarett J.K."/>
            <person name="Geller-Mcgrath D.E."/>
            <person name="Sieber C.M."/>
            <person name="Emerson J.B."/>
            <person name="Anantharaman K."/>
            <person name="Thomas B.C."/>
            <person name="Malmstrom R."/>
            <person name="Stieglmeier M."/>
            <person name="Klingl A."/>
            <person name="Woyke T."/>
            <person name="Ryan C.M."/>
            <person name="Banfield J.F."/>
        </authorList>
    </citation>
    <scope>NUCLEOTIDE SEQUENCE [LARGE SCALE GENOMIC DNA]</scope>
    <source>
        <strain evidence="2">CG22_combo_CG10-13_8_21_14_all_42_17</strain>
    </source>
</reference>
<dbReference type="InterPro" id="IPR006440">
    <property type="entry name" value="Doc"/>
</dbReference>
<name>A0A2H0BDS0_9BACT</name>
<dbReference type="AlphaFoldDB" id="A0A2H0BDS0"/>
<dbReference type="Proteomes" id="UP000229794">
    <property type="component" value="Unassembled WGS sequence"/>
</dbReference>
<accession>A0A2H0BDS0</accession>
<evidence type="ECO:0000313" key="3">
    <source>
        <dbReference type="Proteomes" id="UP000229794"/>
    </source>
</evidence>
<evidence type="ECO:0000313" key="2">
    <source>
        <dbReference type="EMBL" id="PIP55825.1"/>
    </source>
</evidence>
<dbReference type="Pfam" id="PF02661">
    <property type="entry name" value="Fic"/>
    <property type="match status" value="1"/>
</dbReference>
<protein>
    <submittedName>
        <fullName evidence="2">Type II toxin-antitoxin system death-on-curing family toxin</fullName>
    </submittedName>
</protein>